<evidence type="ECO:0000313" key="2">
    <source>
        <dbReference type="Proteomes" id="UP000579812"/>
    </source>
</evidence>
<accession>A0A7J6CEY2</accession>
<evidence type="ECO:0000313" key="1">
    <source>
        <dbReference type="EMBL" id="KAF4105163.1"/>
    </source>
</evidence>
<name>A0A7J6CEY2_9TELE</name>
<dbReference type="AlphaFoldDB" id="A0A7J6CEY2"/>
<proteinExistence type="predicted"/>
<sequence length="75" mass="8394">MQMSAANRISVRKGTELPPIQKCTECCSRYHCPLCNSKIFKPTDRYRVIIHLKAHLARSVKYKGDAIASSGENGN</sequence>
<gene>
    <name evidence="1" type="ORF">G5714_014494</name>
</gene>
<dbReference type="Proteomes" id="UP000579812">
    <property type="component" value="Unassembled WGS sequence"/>
</dbReference>
<dbReference type="EMBL" id="JAAMOB010000014">
    <property type="protein sequence ID" value="KAF4105163.1"/>
    <property type="molecule type" value="Genomic_DNA"/>
</dbReference>
<comment type="caution">
    <text evidence="1">The sequence shown here is derived from an EMBL/GenBank/DDBJ whole genome shotgun (WGS) entry which is preliminary data.</text>
</comment>
<organism evidence="1 2">
    <name type="scientific">Onychostoma macrolepis</name>
    <dbReference type="NCBI Taxonomy" id="369639"/>
    <lineage>
        <taxon>Eukaryota</taxon>
        <taxon>Metazoa</taxon>
        <taxon>Chordata</taxon>
        <taxon>Craniata</taxon>
        <taxon>Vertebrata</taxon>
        <taxon>Euteleostomi</taxon>
        <taxon>Actinopterygii</taxon>
        <taxon>Neopterygii</taxon>
        <taxon>Teleostei</taxon>
        <taxon>Ostariophysi</taxon>
        <taxon>Cypriniformes</taxon>
        <taxon>Cyprinidae</taxon>
        <taxon>Acrossocheilinae</taxon>
        <taxon>Onychostoma</taxon>
    </lineage>
</organism>
<reference evidence="1 2" key="1">
    <citation type="submission" date="2020-04" db="EMBL/GenBank/DDBJ databases">
        <title>Chromosome-level genome assembly of a cyprinid fish Onychostoma macrolepis by integration of Nanopore Sequencing, Bionano and Hi-C technology.</title>
        <authorList>
            <person name="Wang D."/>
        </authorList>
    </citation>
    <scope>NUCLEOTIDE SEQUENCE [LARGE SCALE GENOMIC DNA]</scope>
    <source>
        <strain evidence="1">SWU-2019</strain>
        <tissue evidence="1">Muscle</tissue>
    </source>
</reference>
<protein>
    <submittedName>
        <fullName evidence="1">Uncharacterized protein</fullName>
    </submittedName>
</protein>
<keyword evidence="2" id="KW-1185">Reference proteome</keyword>